<dbReference type="Proteomes" id="UP000501868">
    <property type="component" value="Chromosome"/>
</dbReference>
<evidence type="ECO:0000256" key="8">
    <source>
        <dbReference type="ARBA" id="ARBA00035585"/>
    </source>
</evidence>
<evidence type="ECO:0000256" key="2">
    <source>
        <dbReference type="ARBA" id="ARBA00022475"/>
    </source>
</evidence>
<evidence type="ECO:0000256" key="9">
    <source>
        <dbReference type="ARBA" id="ARBA00049940"/>
    </source>
</evidence>
<comment type="activity regulation">
    <text evidence="10">Na(+) is not transported, but it plays an essential structural role and its presence is essential for fluoride channel function.</text>
</comment>
<reference evidence="11 12" key="2">
    <citation type="submission" date="2020-04" db="EMBL/GenBank/DDBJ databases">
        <authorList>
            <person name="Fomenkov A."/>
            <person name="Anton B.P."/>
            <person name="Roberts R.J."/>
        </authorList>
    </citation>
    <scope>NUCLEOTIDE SEQUENCE [LARGE SCALE GENOMIC DNA]</scope>
    <source>
        <strain evidence="11 12">S2</strain>
    </source>
</reference>
<gene>
    <name evidence="10 11" type="primary">crcB</name>
    <name evidence="10" type="synonym">fluC</name>
    <name evidence="11" type="ORF">HFZ78_25130</name>
</gene>
<evidence type="ECO:0000256" key="1">
    <source>
        <dbReference type="ARBA" id="ARBA00004651"/>
    </source>
</evidence>
<dbReference type="HAMAP" id="MF_00454">
    <property type="entry name" value="FluC"/>
    <property type="match status" value="1"/>
</dbReference>
<feature type="transmembrane region" description="Helical" evidence="10">
    <location>
        <begin position="95"/>
        <end position="119"/>
    </location>
</feature>
<dbReference type="GO" id="GO:0140114">
    <property type="term" value="P:cellular detoxification of fluoride"/>
    <property type="evidence" value="ECO:0007669"/>
    <property type="project" value="UniProtKB-UniRule"/>
</dbReference>
<evidence type="ECO:0000256" key="6">
    <source>
        <dbReference type="ARBA" id="ARBA00023303"/>
    </source>
</evidence>
<feature type="binding site" evidence="10">
    <location>
        <position position="77"/>
    </location>
    <ligand>
        <name>Na(+)</name>
        <dbReference type="ChEBI" id="CHEBI:29101"/>
        <note>structural</note>
    </ligand>
</feature>
<feature type="transmembrane region" description="Helical" evidence="10">
    <location>
        <begin position="63"/>
        <end position="89"/>
    </location>
</feature>
<dbReference type="InterPro" id="IPR003691">
    <property type="entry name" value="FluC"/>
</dbReference>
<evidence type="ECO:0000313" key="12">
    <source>
        <dbReference type="Proteomes" id="UP000501868"/>
    </source>
</evidence>
<dbReference type="PANTHER" id="PTHR28259">
    <property type="entry name" value="FLUORIDE EXPORT PROTEIN 1-RELATED"/>
    <property type="match status" value="1"/>
</dbReference>
<keyword evidence="6 10" id="KW-0407">Ion channel</keyword>
<comment type="similarity">
    <text evidence="7 10">Belongs to the fluoride channel Fluc/FEX (TC 1.A.43) family.</text>
</comment>
<comment type="function">
    <text evidence="9 10">Fluoride-specific ion channel. Important for reducing fluoride concentration in the cell, thus reducing its toxicity.</text>
</comment>
<keyword evidence="3 10" id="KW-0812">Transmembrane</keyword>
<reference evidence="11 12" key="1">
    <citation type="submission" date="2020-04" db="EMBL/GenBank/DDBJ databases">
        <title>Genome-Wide Identification of 5-Methylcytosine Sites in Bacterial Genomes By High-Throughput Sequencing of MspJI Restriction Fragments.</title>
        <authorList>
            <person name="Wu V."/>
        </authorList>
    </citation>
    <scope>NUCLEOTIDE SEQUENCE [LARGE SCALE GENOMIC DNA]</scope>
    <source>
        <strain evidence="11 12">S2</strain>
    </source>
</reference>
<name>A0A6H1P837_PRIMG</name>
<evidence type="ECO:0000256" key="10">
    <source>
        <dbReference type="HAMAP-Rule" id="MF_00454"/>
    </source>
</evidence>
<sequence>MIYFLVGLGGVVGSLLRYLLSVFAVVVWGKEFPIGTLLINLTGSFLLGFMTNHVVSSNKLHPYLFTALTTGVIGSYTTFSTFCFETVHLLETGKYIFGFLYLIVSLFGGLFLAKAGMLLSEQANKSRRVI</sequence>
<dbReference type="EMBL" id="CP051128">
    <property type="protein sequence ID" value="QIZ09557.1"/>
    <property type="molecule type" value="Genomic_DNA"/>
</dbReference>
<evidence type="ECO:0000256" key="3">
    <source>
        <dbReference type="ARBA" id="ARBA00022692"/>
    </source>
</evidence>
<keyword evidence="10" id="KW-0915">Sodium</keyword>
<dbReference type="Pfam" id="PF02537">
    <property type="entry name" value="CRCB"/>
    <property type="match status" value="1"/>
</dbReference>
<protein>
    <recommendedName>
        <fullName evidence="10">Fluoride-specific ion channel FluC</fullName>
    </recommendedName>
</protein>
<proteinExistence type="inferred from homology"/>
<evidence type="ECO:0000256" key="7">
    <source>
        <dbReference type="ARBA" id="ARBA00035120"/>
    </source>
</evidence>
<evidence type="ECO:0000256" key="4">
    <source>
        <dbReference type="ARBA" id="ARBA00022989"/>
    </source>
</evidence>
<feature type="binding site" evidence="10">
    <location>
        <position position="74"/>
    </location>
    <ligand>
        <name>Na(+)</name>
        <dbReference type="ChEBI" id="CHEBI:29101"/>
        <note>structural</note>
    </ligand>
</feature>
<organism evidence="11 12">
    <name type="scientific">Priestia megaterium</name>
    <name type="common">Bacillus megaterium</name>
    <dbReference type="NCBI Taxonomy" id="1404"/>
    <lineage>
        <taxon>Bacteria</taxon>
        <taxon>Bacillati</taxon>
        <taxon>Bacillota</taxon>
        <taxon>Bacilli</taxon>
        <taxon>Bacillales</taxon>
        <taxon>Bacillaceae</taxon>
        <taxon>Priestia</taxon>
    </lineage>
</organism>
<feature type="transmembrane region" description="Helical" evidence="10">
    <location>
        <begin position="34"/>
        <end position="51"/>
    </location>
</feature>
<keyword evidence="10" id="KW-0813">Transport</keyword>
<accession>A0A6H1P837</accession>
<keyword evidence="2 10" id="KW-1003">Cell membrane</keyword>
<keyword evidence="10" id="KW-0479">Metal-binding</keyword>
<dbReference type="GO" id="GO:0046872">
    <property type="term" value="F:metal ion binding"/>
    <property type="evidence" value="ECO:0007669"/>
    <property type="project" value="UniProtKB-KW"/>
</dbReference>
<dbReference type="NCBIfam" id="TIGR00494">
    <property type="entry name" value="crcB"/>
    <property type="match status" value="1"/>
</dbReference>
<dbReference type="PANTHER" id="PTHR28259:SF1">
    <property type="entry name" value="FLUORIDE EXPORT PROTEIN 1-RELATED"/>
    <property type="match status" value="1"/>
</dbReference>
<keyword evidence="5 10" id="KW-0472">Membrane</keyword>
<comment type="subcellular location">
    <subcellularLocation>
        <location evidence="1 10">Cell membrane</location>
        <topology evidence="1 10">Multi-pass membrane protein</topology>
    </subcellularLocation>
</comment>
<keyword evidence="10" id="KW-0406">Ion transport</keyword>
<evidence type="ECO:0000313" key="11">
    <source>
        <dbReference type="EMBL" id="QIZ09557.1"/>
    </source>
</evidence>
<evidence type="ECO:0000256" key="5">
    <source>
        <dbReference type="ARBA" id="ARBA00023136"/>
    </source>
</evidence>
<dbReference type="GO" id="GO:0062054">
    <property type="term" value="F:fluoride channel activity"/>
    <property type="evidence" value="ECO:0007669"/>
    <property type="project" value="UniProtKB-UniRule"/>
</dbReference>
<dbReference type="AlphaFoldDB" id="A0A6H1P837"/>
<dbReference type="GO" id="GO:0005886">
    <property type="term" value="C:plasma membrane"/>
    <property type="evidence" value="ECO:0007669"/>
    <property type="project" value="UniProtKB-SubCell"/>
</dbReference>
<keyword evidence="4 10" id="KW-1133">Transmembrane helix</keyword>
<comment type="catalytic activity">
    <reaction evidence="8">
        <text>fluoride(in) = fluoride(out)</text>
        <dbReference type="Rhea" id="RHEA:76159"/>
        <dbReference type="ChEBI" id="CHEBI:17051"/>
    </reaction>
    <physiologicalReaction direction="left-to-right" evidence="8">
        <dbReference type="Rhea" id="RHEA:76160"/>
    </physiologicalReaction>
</comment>